<sequence length="75" mass="8745">MRVKYLKLVVRSMNIDFSLSPLGDVKKNINPAIKIAMIAINILFILIIFYILPTIWIILSKFFCCWDVTRAYSFS</sequence>
<keyword evidence="1" id="KW-0812">Transmembrane</keyword>
<accession>A0A645ITJ7</accession>
<evidence type="ECO:0000313" key="2">
    <source>
        <dbReference type="EMBL" id="MPN54721.1"/>
    </source>
</evidence>
<evidence type="ECO:0000256" key="1">
    <source>
        <dbReference type="SAM" id="Phobius"/>
    </source>
</evidence>
<proteinExistence type="predicted"/>
<gene>
    <name evidence="2" type="ORF">SDC9_202398</name>
</gene>
<keyword evidence="1" id="KW-0472">Membrane</keyword>
<feature type="transmembrane region" description="Helical" evidence="1">
    <location>
        <begin position="35"/>
        <end position="59"/>
    </location>
</feature>
<name>A0A645ITJ7_9ZZZZ</name>
<keyword evidence="1" id="KW-1133">Transmembrane helix</keyword>
<reference evidence="2" key="1">
    <citation type="submission" date="2019-08" db="EMBL/GenBank/DDBJ databases">
        <authorList>
            <person name="Kucharzyk K."/>
            <person name="Murdoch R.W."/>
            <person name="Higgins S."/>
            <person name="Loffler F."/>
        </authorList>
    </citation>
    <scope>NUCLEOTIDE SEQUENCE</scope>
</reference>
<protein>
    <submittedName>
        <fullName evidence="2">Uncharacterized protein</fullName>
    </submittedName>
</protein>
<organism evidence="2">
    <name type="scientific">bioreactor metagenome</name>
    <dbReference type="NCBI Taxonomy" id="1076179"/>
    <lineage>
        <taxon>unclassified sequences</taxon>
        <taxon>metagenomes</taxon>
        <taxon>ecological metagenomes</taxon>
    </lineage>
</organism>
<dbReference type="AlphaFoldDB" id="A0A645ITJ7"/>
<dbReference type="EMBL" id="VSSQ01123241">
    <property type="protein sequence ID" value="MPN54721.1"/>
    <property type="molecule type" value="Genomic_DNA"/>
</dbReference>
<comment type="caution">
    <text evidence="2">The sequence shown here is derived from an EMBL/GenBank/DDBJ whole genome shotgun (WGS) entry which is preliminary data.</text>
</comment>